<dbReference type="GO" id="GO:0000287">
    <property type="term" value="F:magnesium ion binding"/>
    <property type="evidence" value="ECO:0007669"/>
    <property type="project" value="TreeGrafter"/>
</dbReference>
<reference evidence="1" key="2">
    <citation type="submission" date="2020-09" db="EMBL/GenBank/DDBJ databases">
        <authorList>
            <person name="Sun Q."/>
            <person name="Ohkuma M."/>
        </authorList>
    </citation>
    <scope>NUCLEOTIDE SEQUENCE</scope>
    <source>
        <strain evidence="1">JCM 31311</strain>
    </source>
</reference>
<protein>
    <submittedName>
        <fullName evidence="1">Hydrolase</fullName>
    </submittedName>
</protein>
<organism evidence="1 2">
    <name type="scientific">Deinococcus ruber</name>
    <dbReference type="NCBI Taxonomy" id="1848197"/>
    <lineage>
        <taxon>Bacteria</taxon>
        <taxon>Thermotogati</taxon>
        <taxon>Deinococcota</taxon>
        <taxon>Deinococci</taxon>
        <taxon>Deinococcales</taxon>
        <taxon>Deinococcaceae</taxon>
        <taxon>Deinococcus</taxon>
    </lineage>
</organism>
<dbReference type="RefSeq" id="WP_189093805.1">
    <property type="nucleotide sequence ID" value="NZ_BMQL01000102.1"/>
</dbReference>
<dbReference type="GO" id="GO:0016791">
    <property type="term" value="F:phosphatase activity"/>
    <property type="evidence" value="ECO:0007669"/>
    <property type="project" value="TreeGrafter"/>
</dbReference>
<accession>A0A918FIF7</accession>
<keyword evidence="1" id="KW-0378">Hydrolase</keyword>
<sequence length="264" mass="28191">MVSLLLAFDLDGTLIPEGGLTVPQATRRALARLHALDVKIAIITGRDVPPDDVLDAARPTAVATNNGGRILLNGELHREARFDEADLRAVLAHGLDDARVIVFTVDQVYVDIPPNTPAPHWLAHRAHAPLSEAPMGSVLKVGFYHPDIRGWRDALEQSHPHLVMTGAQPPYTEFLTVTPSGADKGAALVAIAEALNIELSNTIAFGDSDNDVAMLELAGHAVQLGHLPLLHPHADEVLDGPEALGAYLDGLAEQLEQAELSAQH</sequence>
<name>A0A918FIF7_9DEIO</name>
<evidence type="ECO:0000313" key="1">
    <source>
        <dbReference type="EMBL" id="GGR40202.1"/>
    </source>
</evidence>
<dbReference type="InterPro" id="IPR023214">
    <property type="entry name" value="HAD_sf"/>
</dbReference>
<proteinExistence type="predicted"/>
<keyword evidence="2" id="KW-1185">Reference proteome</keyword>
<dbReference type="NCBIfam" id="TIGR01484">
    <property type="entry name" value="HAD-SF-IIB"/>
    <property type="match status" value="1"/>
</dbReference>
<comment type="caution">
    <text evidence="1">The sequence shown here is derived from an EMBL/GenBank/DDBJ whole genome shotgun (WGS) entry which is preliminary data.</text>
</comment>
<dbReference type="Gene3D" id="3.30.1240.10">
    <property type="match status" value="1"/>
</dbReference>
<reference evidence="1" key="1">
    <citation type="journal article" date="2014" name="Int. J. Syst. Evol. Microbiol.">
        <title>Complete genome sequence of Corynebacterium casei LMG S-19264T (=DSM 44701T), isolated from a smear-ripened cheese.</title>
        <authorList>
            <consortium name="US DOE Joint Genome Institute (JGI-PGF)"/>
            <person name="Walter F."/>
            <person name="Albersmeier A."/>
            <person name="Kalinowski J."/>
            <person name="Ruckert C."/>
        </authorList>
    </citation>
    <scope>NUCLEOTIDE SEQUENCE</scope>
    <source>
        <strain evidence="1">JCM 31311</strain>
    </source>
</reference>
<dbReference type="EMBL" id="BMQL01000102">
    <property type="protein sequence ID" value="GGR40202.1"/>
    <property type="molecule type" value="Genomic_DNA"/>
</dbReference>
<gene>
    <name evidence="1" type="ORF">GCM10008957_55940</name>
</gene>
<dbReference type="Gene3D" id="3.40.50.1000">
    <property type="entry name" value="HAD superfamily/HAD-like"/>
    <property type="match status" value="1"/>
</dbReference>
<dbReference type="AlphaFoldDB" id="A0A918FIF7"/>
<dbReference type="Proteomes" id="UP000603865">
    <property type="component" value="Unassembled WGS sequence"/>
</dbReference>
<dbReference type="GO" id="GO:0005829">
    <property type="term" value="C:cytosol"/>
    <property type="evidence" value="ECO:0007669"/>
    <property type="project" value="TreeGrafter"/>
</dbReference>
<dbReference type="InterPro" id="IPR006379">
    <property type="entry name" value="HAD-SF_hydro_IIB"/>
</dbReference>
<dbReference type="SUPFAM" id="SSF56784">
    <property type="entry name" value="HAD-like"/>
    <property type="match status" value="1"/>
</dbReference>
<evidence type="ECO:0000313" key="2">
    <source>
        <dbReference type="Proteomes" id="UP000603865"/>
    </source>
</evidence>
<dbReference type="PANTHER" id="PTHR10000">
    <property type="entry name" value="PHOSPHOSERINE PHOSPHATASE"/>
    <property type="match status" value="1"/>
</dbReference>
<dbReference type="Pfam" id="PF08282">
    <property type="entry name" value="Hydrolase_3"/>
    <property type="match status" value="1"/>
</dbReference>
<dbReference type="InterPro" id="IPR036412">
    <property type="entry name" value="HAD-like_sf"/>
</dbReference>
<dbReference type="PANTHER" id="PTHR10000:SF8">
    <property type="entry name" value="HAD SUPERFAMILY HYDROLASE-LIKE, TYPE 3"/>
    <property type="match status" value="1"/>
</dbReference>